<dbReference type="Gene3D" id="3.30.40.10">
    <property type="entry name" value="Zinc/RING finger domain, C3HC4 (zinc finger)"/>
    <property type="match status" value="1"/>
</dbReference>
<keyword evidence="3" id="KW-0862">Zinc</keyword>
<reference evidence="7 8" key="1">
    <citation type="journal article" date="2015" name="Fungal Genet. Biol.">
        <title>Evolution of novel wood decay mechanisms in Agaricales revealed by the genome sequences of Fistulina hepatica and Cylindrobasidium torrendii.</title>
        <authorList>
            <person name="Floudas D."/>
            <person name="Held B.W."/>
            <person name="Riley R."/>
            <person name="Nagy L.G."/>
            <person name="Koehler G."/>
            <person name="Ransdell A.S."/>
            <person name="Younus H."/>
            <person name="Chow J."/>
            <person name="Chiniquy J."/>
            <person name="Lipzen A."/>
            <person name="Tritt A."/>
            <person name="Sun H."/>
            <person name="Haridas S."/>
            <person name="LaButti K."/>
            <person name="Ohm R.A."/>
            <person name="Kues U."/>
            <person name="Blanchette R.A."/>
            <person name="Grigoriev I.V."/>
            <person name="Minto R.E."/>
            <person name="Hibbett D.S."/>
        </authorList>
    </citation>
    <scope>NUCLEOTIDE SEQUENCE [LARGE SCALE GENOMIC DNA]</scope>
    <source>
        <strain evidence="7 8">ATCC 64428</strain>
    </source>
</reference>
<dbReference type="SMART" id="SM00184">
    <property type="entry name" value="RING"/>
    <property type="match status" value="1"/>
</dbReference>
<gene>
    <name evidence="7" type="ORF">FISHEDRAFT_55181</name>
</gene>
<keyword evidence="2 4" id="KW-0863">Zinc-finger</keyword>
<sequence>MCGQASRIFLGYTRGKKADVQTDMEKSEASFNEWRLNVTLNAEQRQVTWPDAYSDDHLMAKSTIAPASASAANLRLALCSLLGLGQHAGATVAEHLAHKPRVAAVDANEALEILLAAAHKKSVSIRVPAPVSEIPQLHESTMVFARCSICLESKPLHQFLFLPKCGHGFCEECADPASQLYNCPSCRSILPRFPPMRPHRVYFDEVDPAADEKEARIIEEAVAHAARLMGELDAPHAGATIAANVRSAPAEIERFTHTHTRLLDDETRNALIHAAEGLTHRLDGALAEEQQKTAELSGELGDVRNQLRGARAQLDHDRDELAVAQSAREVAEQQFGQQRENALSWSARCSELEKEVAILRDQLARGQVERAQLEKGVTVHGETLNELLKKIQLRDQQMDVFQEKVQRRNERISRNHDTIRRLNAELKQSEMQVDRLEDKVDELSEKAHRYRKERQVMEEERYQMAEEMKRKDKELTVTDFSLYRMND</sequence>
<dbReference type="InterPro" id="IPR001841">
    <property type="entry name" value="Znf_RING"/>
</dbReference>
<evidence type="ECO:0000259" key="6">
    <source>
        <dbReference type="PROSITE" id="PS50089"/>
    </source>
</evidence>
<evidence type="ECO:0000313" key="7">
    <source>
        <dbReference type="EMBL" id="KIY53446.1"/>
    </source>
</evidence>
<dbReference type="AlphaFoldDB" id="A0A0D7AQ53"/>
<protein>
    <recommendedName>
        <fullName evidence="6">RING-type domain-containing protein</fullName>
    </recommendedName>
</protein>
<dbReference type="InterPro" id="IPR017907">
    <property type="entry name" value="Znf_RING_CS"/>
</dbReference>
<evidence type="ECO:0000313" key="8">
    <source>
        <dbReference type="Proteomes" id="UP000054144"/>
    </source>
</evidence>
<accession>A0A0D7AQ53</accession>
<organism evidence="7 8">
    <name type="scientific">Fistulina hepatica ATCC 64428</name>
    <dbReference type="NCBI Taxonomy" id="1128425"/>
    <lineage>
        <taxon>Eukaryota</taxon>
        <taxon>Fungi</taxon>
        <taxon>Dikarya</taxon>
        <taxon>Basidiomycota</taxon>
        <taxon>Agaricomycotina</taxon>
        <taxon>Agaricomycetes</taxon>
        <taxon>Agaricomycetidae</taxon>
        <taxon>Agaricales</taxon>
        <taxon>Fistulinaceae</taxon>
        <taxon>Fistulina</taxon>
    </lineage>
</organism>
<evidence type="ECO:0000256" key="4">
    <source>
        <dbReference type="PROSITE-ProRule" id="PRU00175"/>
    </source>
</evidence>
<evidence type="ECO:0000256" key="3">
    <source>
        <dbReference type="ARBA" id="ARBA00022833"/>
    </source>
</evidence>
<dbReference type="SUPFAM" id="SSF57850">
    <property type="entry name" value="RING/U-box"/>
    <property type="match status" value="1"/>
</dbReference>
<dbReference type="EMBL" id="KN881617">
    <property type="protein sequence ID" value="KIY53446.1"/>
    <property type="molecule type" value="Genomic_DNA"/>
</dbReference>
<keyword evidence="5" id="KW-0175">Coiled coil</keyword>
<evidence type="ECO:0000256" key="1">
    <source>
        <dbReference type="ARBA" id="ARBA00022723"/>
    </source>
</evidence>
<keyword evidence="8" id="KW-1185">Reference proteome</keyword>
<dbReference type="Proteomes" id="UP000054144">
    <property type="component" value="Unassembled WGS sequence"/>
</dbReference>
<evidence type="ECO:0000256" key="5">
    <source>
        <dbReference type="SAM" id="Coils"/>
    </source>
</evidence>
<evidence type="ECO:0000256" key="2">
    <source>
        <dbReference type="ARBA" id="ARBA00022771"/>
    </source>
</evidence>
<dbReference type="PROSITE" id="PS50089">
    <property type="entry name" value="ZF_RING_2"/>
    <property type="match status" value="1"/>
</dbReference>
<name>A0A0D7AQ53_9AGAR</name>
<feature type="coiled-coil region" evidence="5">
    <location>
        <begin position="419"/>
        <end position="460"/>
    </location>
</feature>
<proteinExistence type="predicted"/>
<dbReference type="GO" id="GO:0008270">
    <property type="term" value="F:zinc ion binding"/>
    <property type="evidence" value="ECO:0007669"/>
    <property type="project" value="UniProtKB-KW"/>
</dbReference>
<keyword evidence="1" id="KW-0479">Metal-binding</keyword>
<feature type="domain" description="RING-type" evidence="6">
    <location>
        <begin position="147"/>
        <end position="187"/>
    </location>
</feature>
<feature type="coiled-coil region" evidence="5">
    <location>
        <begin position="286"/>
        <end position="369"/>
    </location>
</feature>
<dbReference type="InterPro" id="IPR013083">
    <property type="entry name" value="Znf_RING/FYVE/PHD"/>
</dbReference>
<dbReference type="PROSITE" id="PS00518">
    <property type="entry name" value="ZF_RING_1"/>
    <property type="match status" value="1"/>
</dbReference>